<reference evidence="1 2" key="1">
    <citation type="submission" date="2014-12" db="EMBL/GenBank/DDBJ databases">
        <authorList>
            <person name="Neuveglise Cecile"/>
        </authorList>
    </citation>
    <scope>NUCLEOTIDE SEQUENCE [LARGE SCALE GENOMIC DNA]</scope>
    <source>
        <strain evidence="1 2">CBS 12615</strain>
    </source>
</reference>
<accession>A0A0C7N3R9</accession>
<dbReference type="EMBL" id="LN736361">
    <property type="protein sequence ID" value="CEP61259.1"/>
    <property type="molecule type" value="Genomic_DNA"/>
</dbReference>
<evidence type="ECO:0000313" key="1">
    <source>
        <dbReference type="EMBL" id="CEP61259.1"/>
    </source>
</evidence>
<proteinExistence type="predicted"/>
<sequence length="339" mass="38663">MVDDAITFIGTPERSLAISRGETVEYNEDTVVSLPLSLVVRSSGPVVPPLRFKRTIRDARIRQNHNLSLLLWVLNSKPSDLDLTLDIRRCTAPFQLFKLCFETNHTSNYYETCLSVRTSASHTVGLKTRNAEFEVSVFPQILQSTQMDQFKTEQLLQQYTQQFARILDAYKDGSHSSSATYLGANLSRLIQCYVNDTIYDIVYKWRQWNRILGHHVEFAPFSQLVTKFWDSYLAFHVGGSLSEFEAKMRRFGISEADSGKRRLRSNQFRSLGLKYGIWIDNIQGVLLLSNVISTESMDAIPSLTLDLTVASCDESVKKLLLFINCCLIECVNQEMSKRA</sequence>
<dbReference type="GeneID" id="34684680"/>
<organism evidence="1 2">
    <name type="scientific">Lachancea lanzarotensis</name>
    <dbReference type="NCBI Taxonomy" id="1245769"/>
    <lineage>
        <taxon>Eukaryota</taxon>
        <taxon>Fungi</taxon>
        <taxon>Dikarya</taxon>
        <taxon>Ascomycota</taxon>
        <taxon>Saccharomycotina</taxon>
        <taxon>Saccharomycetes</taxon>
        <taxon>Saccharomycetales</taxon>
        <taxon>Saccharomycetaceae</taxon>
        <taxon>Lachancea</taxon>
    </lineage>
</organism>
<name>A0A0C7N3R9_9SACH</name>
<protein>
    <submittedName>
        <fullName evidence="1">LALA0S02e10374g1_1</fullName>
    </submittedName>
</protein>
<dbReference type="OrthoDB" id="4038005at2759"/>
<gene>
    <name evidence="1" type="ORF">LALA0_S02e10374g</name>
</gene>
<keyword evidence="2" id="KW-1185">Reference proteome</keyword>
<dbReference type="Proteomes" id="UP000054304">
    <property type="component" value="Unassembled WGS sequence"/>
</dbReference>
<dbReference type="RefSeq" id="XP_022627495.1">
    <property type="nucleotide sequence ID" value="XM_022774028.1"/>
</dbReference>
<dbReference type="HOGENOM" id="CLU_070629_0_0_1"/>
<dbReference type="AlphaFoldDB" id="A0A0C7N3R9"/>
<evidence type="ECO:0000313" key="2">
    <source>
        <dbReference type="Proteomes" id="UP000054304"/>
    </source>
</evidence>